<feature type="region of interest" description="Disordered" evidence="1">
    <location>
        <begin position="863"/>
        <end position="919"/>
    </location>
</feature>
<organism evidence="2 3">
    <name type="scientific">Leucocoprinus birnbaumii</name>
    <dbReference type="NCBI Taxonomy" id="56174"/>
    <lineage>
        <taxon>Eukaryota</taxon>
        <taxon>Fungi</taxon>
        <taxon>Dikarya</taxon>
        <taxon>Basidiomycota</taxon>
        <taxon>Agaricomycotina</taxon>
        <taxon>Agaricomycetes</taxon>
        <taxon>Agaricomycetidae</taxon>
        <taxon>Agaricales</taxon>
        <taxon>Agaricineae</taxon>
        <taxon>Agaricaceae</taxon>
        <taxon>Leucocoprinus</taxon>
    </lineage>
</organism>
<dbReference type="Proteomes" id="UP001213000">
    <property type="component" value="Unassembled WGS sequence"/>
</dbReference>
<name>A0AAD5VH01_9AGAR</name>
<dbReference type="AlphaFoldDB" id="A0AAD5VH01"/>
<evidence type="ECO:0000256" key="1">
    <source>
        <dbReference type="SAM" id="MobiDB-lite"/>
    </source>
</evidence>
<reference evidence="2" key="1">
    <citation type="submission" date="2022-07" db="EMBL/GenBank/DDBJ databases">
        <title>Genome Sequence of Leucocoprinus birnbaumii.</title>
        <authorList>
            <person name="Buettner E."/>
        </authorList>
    </citation>
    <scope>NUCLEOTIDE SEQUENCE</scope>
    <source>
        <strain evidence="2">VT141</strain>
    </source>
</reference>
<evidence type="ECO:0000313" key="2">
    <source>
        <dbReference type="EMBL" id="KAJ3559705.1"/>
    </source>
</evidence>
<keyword evidence="3" id="KW-1185">Reference proteome</keyword>
<dbReference type="EMBL" id="JANIEX010001284">
    <property type="protein sequence ID" value="KAJ3559705.1"/>
    <property type="molecule type" value="Genomic_DNA"/>
</dbReference>
<sequence length="967" mass="109472">MPPPSNRRSFRDSVLVDAYRVTNREPNIGRAETKYDNAAATAATHSETITSVNQYYSANRNMLNAAAKGFASLEPKVIENAISKFNETVKIVINGLDALAQVHPFIKVAVVPFKLVITLDMKRRESNQKVIALRVQMQDMMCVLFQLRHMKDPDSEGPDGKTIQDRMQELIKTIAENIQKCGSACDAYLKKSFLSRTLKSQVYERRLVEWASTFAEHRTQLEKALAIHTAIGVDKANQKLDIQQTTLKNIEAEMTRMADIFKKLDTPREKEINKFLEEHGGAKACIEQDDLLTKLIAKSGESLTGVLQRSTTKGTDDSIVAARKKLLKEIAEDVDDVFKKNFEIFEAKMTIQYEHIEHMMDRQGKQIMSALLSGAHERILDADLQRLWKEMGWKGSVKARHFVLALRDYFIDQFNIATVATVSEDLTNIGLLTPPPDVTACATEPVAGNDQWTLDYINVGNVQPIIEVIDDDGTGFISIKEANTFAAERPKGWTLLHWLAFWAKGWQRSISRYQNQIYLIIQEMHRQLGNVKTNNRFIVDWYLFSDSFRTIEQLLRSTQRVDDNEQINSNLERLTELYVRSEEERLERNLQGVDYNIDSPATVSVITGQGRIERHVYPLLFLLLRHHLRIVKAASAHILHINELDHWAVSLDSIVTIVKQRAEALGASGYKTLHLEWQVFYRLIWESPDSWNPSENSIAYWQDQSTERDEGDDVYAEDALKLLYLPPQNTFSYTPIDFDIPPFQLNSDSPPYPDGLEGIWTGQCHTPGSDGARISVQGTLMLRILSIEDGERLTGKAVSPYGTADAFGSVESTGRESKKVIITIYYEGLASIVYCLTGKYDPATQTIEGTYEVDREDVKVIEEVGNDDGGKGEDGIEGDVTHGGRESKEKARKTSPRPPNGRGNDNSTTGHHGNPTFVLRRTPPELYRFLYSQDERIRNPAKARWSFACKSALYLVKKRTLEMVVPS</sequence>
<protein>
    <recommendedName>
        <fullName evidence="4">EF-hand domain-containing protein</fullName>
    </recommendedName>
</protein>
<gene>
    <name evidence="2" type="ORF">NP233_g11198</name>
</gene>
<comment type="caution">
    <text evidence="2">The sequence shown here is derived from an EMBL/GenBank/DDBJ whole genome shotgun (WGS) entry which is preliminary data.</text>
</comment>
<evidence type="ECO:0008006" key="4">
    <source>
        <dbReference type="Google" id="ProtNLM"/>
    </source>
</evidence>
<evidence type="ECO:0000313" key="3">
    <source>
        <dbReference type="Proteomes" id="UP001213000"/>
    </source>
</evidence>
<proteinExistence type="predicted"/>
<feature type="compositionally biased region" description="Basic and acidic residues" evidence="1">
    <location>
        <begin position="863"/>
        <end position="889"/>
    </location>
</feature>
<accession>A0AAD5VH01</accession>